<dbReference type="RefSeq" id="WP_058290006.1">
    <property type="nucleotide sequence ID" value="NZ_CYSD01000031.1"/>
</dbReference>
<protein>
    <submittedName>
        <fullName evidence="3">Sulfatase</fullName>
    </submittedName>
</protein>
<dbReference type="InterPro" id="IPR017850">
    <property type="entry name" value="Alkaline_phosphatase_core_sf"/>
</dbReference>
<dbReference type="Proteomes" id="UP000052022">
    <property type="component" value="Unassembled WGS sequence"/>
</dbReference>
<dbReference type="PANTHER" id="PTHR42693:SF33">
    <property type="entry name" value="ARYLSULFATASE"/>
    <property type="match status" value="1"/>
</dbReference>
<accession>A0A0P1GAP2</accession>
<dbReference type="Gene3D" id="3.40.720.10">
    <property type="entry name" value="Alkaline Phosphatase, subunit A"/>
    <property type="match status" value="1"/>
</dbReference>
<keyword evidence="4" id="KW-1185">Reference proteome</keyword>
<name>A0A0P1GAP2_9RHOB</name>
<dbReference type="InterPro" id="IPR000917">
    <property type="entry name" value="Sulfatase_N"/>
</dbReference>
<feature type="domain" description="Sulfatase N-terminal" evidence="2">
    <location>
        <begin position="11"/>
        <end position="278"/>
    </location>
</feature>
<organism evidence="3 4">
    <name type="scientific">Tritonibacter multivorans</name>
    <dbReference type="NCBI Taxonomy" id="928856"/>
    <lineage>
        <taxon>Bacteria</taxon>
        <taxon>Pseudomonadati</taxon>
        <taxon>Pseudomonadota</taxon>
        <taxon>Alphaproteobacteria</taxon>
        <taxon>Rhodobacterales</taxon>
        <taxon>Paracoccaceae</taxon>
        <taxon>Tritonibacter</taxon>
    </lineage>
</organism>
<sequence length="283" mass="32477">MFQDSSTGNHIICITMDSCRFDSFQAARTPNIDRLGEVSRRHSYASWTAPSHHAFSMGLLPHQSPPHILASEVYKEEFVDWEMRTGLSGINFQNFLPHLTLTNVLENLGYETVGRVSMPVLNPNTPFARGFSDFKLMKNHNGFHEMVDEMRLPEDEDETYYYFFNLGETHYPYMLRDESLPIISGLHGVAKRMKNDDTPITQMSWDEFMTEDRMKELRDAQIRAVEHVDELIGAIYEKAAKGRTHLIVTADHGELFGEDGYFGHGPIMHPKVFEVPFIEGLIT</sequence>
<reference evidence="3 4" key="1">
    <citation type="submission" date="2015-09" db="EMBL/GenBank/DDBJ databases">
        <authorList>
            <consortium name="Swine Surveillance"/>
        </authorList>
    </citation>
    <scope>NUCLEOTIDE SEQUENCE [LARGE SCALE GENOMIC DNA]</scope>
    <source>
        <strain evidence="3 4">CECT 7557</strain>
    </source>
</reference>
<dbReference type="InterPro" id="IPR050738">
    <property type="entry name" value="Sulfatase"/>
</dbReference>
<evidence type="ECO:0000259" key="2">
    <source>
        <dbReference type="Pfam" id="PF00884"/>
    </source>
</evidence>
<evidence type="ECO:0000313" key="3">
    <source>
        <dbReference type="EMBL" id="CUH78567.1"/>
    </source>
</evidence>
<dbReference type="AlphaFoldDB" id="A0A0P1GAP2"/>
<dbReference type="GO" id="GO:0004065">
    <property type="term" value="F:arylsulfatase activity"/>
    <property type="evidence" value="ECO:0007669"/>
    <property type="project" value="TreeGrafter"/>
</dbReference>
<comment type="similarity">
    <text evidence="1">Belongs to the sulfatase family.</text>
</comment>
<evidence type="ECO:0000313" key="4">
    <source>
        <dbReference type="Proteomes" id="UP000052022"/>
    </source>
</evidence>
<dbReference type="Pfam" id="PF00884">
    <property type="entry name" value="Sulfatase"/>
    <property type="match status" value="1"/>
</dbReference>
<dbReference type="SUPFAM" id="SSF53649">
    <property type="entry name" value="Alkaline phosphatase-like"/>
    <property type="match status" value="1"/>
</dbReference>
<dbReference type="EMBL" id="CYSD01000031">
    <property type="protein sequence ID" value="CUH78567.1"/>
    <property type="molecule type" value="Genomic_DNA"/>
</dbReference>
<dbReference type="PANTHER" id="PTHR42693">
    <property type="entry name" value="ARYLSULFATASE FAMILY MEMBER"/>
    <property type="match status" value="1"/>
</dbReference>
<dbReference type="OrthoDB" id="9795675at2"/>
<dbReference type="STRING" id="928856.SAMN04488049_108118"/>
<evidence type="ECO:0000256" key="1">
    <source>
        <dbReference type="ARBA" id="ARBA00008779"/>
    </source>
</evidence>
<proteinExistence type="inferred from homology"/>
<gene>
    <name evidence="3" type="ORF">TRM7557_01947</name>
</gene>